<reference evidence="2" key="1">
    <citation type="submission" date="2021-08" db="EMBL/GenBank/DDBJ databases">
        <title>Chromosome-Level Trichoderma cornu-damae using Hi-C Data.</title>
        <authorList>
            <person name="Kim C.S."/>
        </authorList>
    </citation>
    <scope>NUCLEOTIDE SEQUENCE</scope>
    <source>
        <strain evidence="2">KA19-0412C</strain>
    </source>
</reference>
<accession>A0A9P8QJT0</accession>
<dbReference type="Proteomes" id="UP000827724">
    <property type="component" value="Unassembled WGS sequence"/>
</dbReference>
<organism evidence="2 3">
    <name type="scientific">Trichoderma cornu-damae</name>
    <dbReference type="NCBI Taxonomy" id="654480"/>
    <lineage>
        <taxon>Eukaryota</taxon>
        <taxon>Fungi</taxon>
        <taxon>Dikarya</taxon>
        <taxon>Ascomycota</taxon>
        <taxon>Pezizomycotina</taxon>
        <taxon>Sordariomycetes</taxon>
        <taxon>Hypocreomycetidae</taxon>
        <taxon>Hypocreales</taxon>
        <taxon>Hypocreaceae</taxon>
        <taxon>Trichoderma</taxon>
    </lineage>
</organism>
<evidence type="ECO:0000313" key="2">
    <source>
        <dbReference type="EMBL" id="KAH6607661.1"/>
    </source>
</evidence>
<keyword evidence="2" id="KW-0378">Hydrolase</keyword>
<dbReference type="PANTHER" id="PTHR37017">
    <property type="entry name" value="AB HYDROLASE-1 DOMAIN-CONTAINING PROTEIN-RELATED"/>
    <property type="match status" value="1"/>
</dbReference>
<dbReference type="Pfam" id="PF12697">
    <property type="entry name" value="Abhydrolase_6"/>
    <property type="match status" value="1"/>
</dbReference>
<dbReference type="OrthoDB" id="408373at2759"/>
<dbReference type="SUPFAM" id="SSF53474">
    <property type="entry name" value="alpha/beta-Hydrolases"/>
    <property type="match status" value="1"/>
</dbReference>
<dbReference type="AlphaFoldDB" id="A0A9P8QJT0"/>
<evidence type="ECO:0000313" key="3">
    <source>
        <dbReference type="Proteomes" id="UP000827724"/>
    </source>
</evidence>
<evidence type="ECO:0000259" key="1">
    <source>
        <dbReference type="Pfam" id="PF12697"/>
    </source>
</evidence>
<dbReference type="GO" id="GO:0016787">
    <property type="term" value="F:hydrolase activity"/>
    <property type="evidence" value="ECO:0007669"/>
    <property type="project" value="UniProtKB-KW"/>
</dbReference>
<dbReference type="InterPro" id="IPR052897">
    <property type="entry name" value="Sec-Metab_Biosynth_Hydrolase"/>
</dbReference>
<name>A0A9P8QJT0_9HYPO</name>
<keyword evidence="3" id="KW-1185">Reference proteome</keyword>
<proteinExistence type="predicted"/>
<dbReference type="Gene3D" id="3.40.50.1820">
    <property type="entry name" value="alpha/beta hydrolase"/>
    <property type="match status" value="1"/>
</dbReference>
<gene>
    <name evidence="2" type="ORF">Trco_003974</name>
</gene>
<dbReference type="InterPro" id="IPR029058">
    <property type="entry name" value="AB_hydrolase_fold"/>
</dbReference>
<sequence length="258" mass="27961">MTAIPSPKPHIFIIPGAWHTASHMEAFVKSLEAAGFSAESVSLRSVGNRDVTVRDDEAQVKSLLGPHFDEGKEVVIVAHSYGGMVGTGVIADMDKGSRGAQGLKGGVVGIAYLSAHVPLENETCHGMYGNQWASWVNTDDIESKGVLLTRDEKDIFYNDLSDEASERAVAALKPHSVVSAMSYPSAIGWKDEAYDGRRGYIRCLKDNAISPSLQDQFMARSGVDWVVRSIESSHSPFLSMPDELAETVAEMVTEFAKN</sequence>
<dbReference type="PANTHER" id="PTHR37017:SF8">
    <property type="entry name" value="AB HYDROLASE-1 DOMAIN-CONTAINING PROTEIN"/>
    <property type="match status" value="1"/>
</dbReference>
<dbReference type="EMBL" id="JAIWOZ010000003">
    <property type="protein sequence ID" value="KAH6607661.1"/>
    <property type="molecule type" value="Genomic_DNA"/>
</dbReference>
<comment type="caution">
    <text evidence="2">The sequence shown here is derived from an EMBL/GenBank/DDBJ whole genome shotgun (WGS) entry which is preliminary data.</text>
</comment>
<feature type="domain" description="AB hydrolase-1" evidence="1">
    <location>
        <begin position="11"/>
        <end position="246"/>
    </location>
</feature>
<dbReference type="InterPro" id="IPR000073">
    <property type="entry name" value="AB_hydrolase_1"/>
</dbReference>
<protein>
    <submittedName>
        <fullName evidence="2">Alpha beta hydrolase family domain-containing</fullName>
    </submittedName>
</protein>